<dbReference type="GO" id="GO:0005634">
    <property type="term" value="C:nucleus"/>
    <property type="evidence" value="ECO:0007669"/>
    <property type="project" value="UniProtKB-SubCell"/>
</dbReference>
<feature type="domain" description="Helicase C-terminal" evidence="19">
    <location>
        <begin position="1668"/>
        <end position="1819"/>
    </location>
</feature>
<comment type="subunit">
    <text evidence="13">Forms the NCT transcriptional regulatory complex with nctA and nctB.</text>
</comment>
<evidence type="ECO:0000256" key="7">
    <source>
        <dbReference type="ARBA" id="ARBA00022840"/>
    </source>
</evidence>
<dbReference type="PANTHER" id="PTHR36498:SF1">
    <property type="entry name" value="TATA-BINDING PROTEIN-ASSOCIATED FACTOR 172"/>
    <property type="match status" value="1"/>
</dbReference>
<evidence type="ECO:0000256" key="10">
    <source>
        <dbReference type="ARBA" id="ARBA00023163"/>
    </source>
</evidence>
<keyword evidence="10" id="KW-0804">Transcription</keyword>
<dbReference type="GO" id="GO:0017025">
    <property type="term" value="F:TBP-class protein binding"/>
    <property type="evidence" value="ECO:0007669"/>
    <property type="project" value="InterPro"/>
</dbReference>
<dbReference type="InterPro" id="IPR038718">
    <property type="entry name" value="SNF2-like_sf"/>
</dbReference>
<evidence type="ECO:0000256" key="17">
    <source>
        <dbReference type="SAM" id="MobiDB-lite"/>
    </source>
</evidence>
<dbReference type="SMART" id="SM01069">
    <property type="entry name" value="CDC37_C"/>
    <property type="match status" value="1"/>
</dbReference>
<comment type="caution">
    <text evidence="20">The sequence shown here is derived from an EMBL/GenBank/DDBJ whole genome shotgun (WGS) entry which is preliminary data.</text>
</comment>
<feature type="region of interest" description="Disordered" evidence="17">
    <location>
        <begin position="72"/>
        <end position="107"/>
    </location>
</feature>
<feature type="region of interest" description="Disordered" evidence="17">
    <location>
        <begin position="2105"/>
        <end position="2154"/>
    </location>
</feature>
<dbReference type="OMA" id="WYSDIAC"/>
<dbReference type="InterPro" id="IPR013873">
    <property type="entry name" value="Cdc37_C"/>
</dbReference>
<dbReference type="GO" id="GO:0004386">
    <property type="term" value="F:helicase activity"/>
    <property type="evidence" value="ECO:0007669"/>
    <property type="project" value="UniProtKB-KW"/>
</dbReference>
<dbReference type="Pfam" id="PF00271">
    <property type="entry name" value="Helicase_C"/>
    <property type="match status" value="1"/>
</dbReference>
<evidence type="ECO:0000256" key="3">
    <source>
        <dbReference type="ARBA" id="ARBA00022737"/>
    </source>
</evidence>
<feature type="region of interest" description="Disordered" evidence="17">
    <location>
        <begin position="703"/>
        <end position="744"/>
    </location>
</feature>
<reference evidence="20 21" key="1">
    <citation type="submission" date="2016-03" db="EMBL/GenBank/DDBJ databases">
        <title>Fine-scale spatial genetic structure of a fungal parasite of coffee scale insects.</title>
        <authorList>
            <person name="Jackson D."/>
            <person name="Zemenick K.A."/>
            <person name="Malloure B."/>
            <person name="Quandt C.A."/>
            <person name="James T.Y."/>
        </authorList>
    </citation>
    <scope>NUCLEOTIDE SEQUENCE [LARGE SCALE GENOMIC DNA]</scope>
    <source>
        <strain evidence="20 21">UM487</strain>
    </source>
</reference>
<dbReference type="InterPro" id="IPR044972">
    <property type="entry name" value="Mot1"/>
</dbReference>
<keyword evidence="11" id="KW-0539">Nucleus</keyword>
<dbReference type="FunFam" id="1.25.10.10:FF:000445">
    <property type="entry name" value="Related to MOT1-transcriptional accessory protein"/>
    <property type="match status" value="1"/>
</dbReference>
<comment type="similarity">
    <text evidence="2">Belongs to the SNF2/RAD54 helicase family.</text>
</comment>
<dbReference type="FunFam" id="1.25.10.10:FF:000508">
    <property type="entry name" value="Probable helicase mot1"/>
    <property type="match status" value="1"/>
</dbReference>
<dbReference type="Gene3D" id="1.20.58.610">
    <property type="entry name" value="Cdc37, Hsp90 binding domain"/>
    <property type="match status" value="1"/>
</dbReference>
<evidence type="ECO:0000313" key="20">
    <source>
        <dbReference type="EMBL" id="OAQ96866.1"/>
    </source>
</evidence>
<evidence type="ECO:0000259" key="18">
    <source>
        <dbReference type="PROSITE" id="PS51192"/>
    </source>
</evidence>
<dbReference type="Pfam" id="PF08565">
    <property type="entry name" value="CDC37_M"/>
    <property type="match status" value="1"/>
</dbReference>
<dbReference type="PANTHER" id="PTHR36498">
    <property type="entry name" value="TATA-BINDING PROTEIN-ASSOCIATED FACTOR 172"/>
    <property type="match status" value="1"/>
</dbReference>
<evidence type="ECO:0000256" key="13">
    <source>
        <dbReference type="ARBA" id="ARBA00064550"/>
    </source>
</evidence>
<dbReference type="InterPro" id="IPR022707">
    <property type="entry name" value="Mot1_central_dom"/>
</dbReference>
<keyword evidence="3" id="KW-0677">Repeat</keyword>
<feature type="region of interest" description="Disordered" evidence="17">
    <location>
        <begin position="181"/>
        <end position="274"/>
    </location>
</feature>
<dbReference type="CDD" id="cd17999">
    <property type="entry name" value="DEXHc_Mot1"/>
    <property type="match status" value="1"/>
</dbReference>
<dbReference type="InterPro" id="IPR044078">
    <property type="entry name" value="Mot1_ATP-bd"/>
</dbReference>
<feature type="compositionally biased region" description="Polar residues" evidence="17">
    <location>
        <begin position="2105"/>
        <end position="2117"/>
    </location>
</feature>
<evidence type="ECO:0000256" key="9">
    <source>
        <dbReference type="ARBA" id="ARBA00023125"/>
    </source>
</evidence>
<dbReference type="GO" id="GO:0003677">
    <property type="term" value="F:DNA binding"/>
    <property type="evidence" value="ECO:0007669"/>
    <property type="project" value="UniProtKB-KW"/>
</dbReference>
<accession>A0A179I2B0</accession>
<dbReference type="FunFam" id="3.40.50.300:FF:000428">
    <property type="entry name" value="TATA-binding protein-associated factor 172"/>
    <property type="match status" value="1"/>
</dbReference>
<dbReference type="Pfam" id="PF08564">
    <property type="entry name" value="CDC37_C"/>
    <property type="match status" value="1"/>
</dbReference>
<feature type="domain" description="Helicase ATP-binding" evidence="18">
    <location>
        <begin position="1323"/>
        <end position="1496"/>
    </location>
</feature>
<dbReference type="SMART" id="SM00487">
    <property type="entry name" value="DEXDc"/>
    <property type="match status" value="1"/>
</dbReference>
<feature type="compositionally biased region" description="Pro residues" evidence="17">
    <location>
        <begin position="186"/>
        <end position="197"/>
    </location>
</feature>
<gene>
    <name evidence="20" type="ORF">LLEC1_04702</name>
</gene>
<keyword evidence="8" id="KW-0805">Transcription regulation</keyword>
<evidence type="ECO:0000256" key="5">
    <source>
        <dbReference type="ARBA" id="ARBA00022801"/>
    </source>
</evidence>
<evidence type="ECO:0000256" key="8">
    <source>
        <dbReference type="ARBA" id="ARBA00023015"/>
    </source>
</evidence>
<evidence type="ECO:0000256" key="11">
    <source>
        <dbReference type="ARBA" id="ARBA00023242"/>
    </source>
</evidence>
<dbReference type="GO" id="GO:0019901">
    <property type="term" value="F:protein kinase binding"/>
    <property type="evidence" value="ECO:0007669"/>
    <property type="project" value="InterPro"/>
</dbReference>
<evidence type="ECO:0000256" key="12">
    <source>
        <dbReference type="ARBA" id="ARBA00053370"/>
    </source>
</evidence>
<dbReference type="GO" id="GO:0005524">
    <property type="term" value="F:ATP binding"/>
    <property type="evidence" value="ECO:0007669"/>
    <property type="project" value="UniProtKB-KW"/>
</dbReference>
<dbReference type="SMART" id="SM01071">
    <property type="entry name" value="CDC37_N"/>
    <property type="match status" value="1"/>
</dbReference>
<dbReference type="FunFam" id="1.20.58.610:FF:000002">
    <property type="entry name" value="Hsp90 co-chaperone Cdc37, putative"/>
    <property type="match status" value="1"/>
</dbReference>
<dbReference type="SUPFAM" id="SSF101391">
    <property type="entry name" value="Hsp90 co-chaperone CDC37"/>
    <property type="match status" value="1"/>
</dbReference>
<comment type="subcellular location">
    <subcellularLocation>
        <location evidence="1">Nucleus</location>
    </subcellularLocation>
</comment>
<keyword evidence="7" id="KW-0067">ATP-binding</keyword>
<organism evidence="20 21">
    <name type="scientific">Cordyceps confragosa</name>
    <name type="common">Lecanicillium lecanii</name>
    <dbReference type="NCBI Taxonomy" id="2714763"/>
    <lineage>
        <taxon>Eukaryota</taxon>
        <taxon>Fungi</taxon>
        <taxon>Dikarya</taxon>
        <taxon>Ascomycota</taxon>
        <taxon>Pezizomycotina</taxon>
        <taxon>Sordariomycetes</taxon>
        <taxon>Hypocreomycetidae</taxon>
        <taxon>Hypocreales</taxon>
        <taxon>Cordycipitaceae</taxon>
        <taxon>Akanthomyces</taxon>
    </lineage>
</organism>
<feature type="compositionally biased region" description="Low complexity" evidence="17">
    <location>
        <begin position="2127"/>
        <end position="2136"/>
    </location>
</feature>
<dbReference type="Pfam" id="PF03234">
    <property type="entry name" value="CDC37_N"/>
    <property type="match status" value="1"/>
</dbReference>
<dbReference type="InterPro" id="IPR011989">
    <property type="entry name" value="ARM-like"/>
</dbReference>
<evidence type="ECO:0000256" key="4">
    <source>
        <dbReference type="ARBA" id="ARBA00022741"/>
    </source>
</evidence>
<dbReference type="SMART" id="SM00490">
    <property type="entry name" value="HELICc"/>
    <property type="match status" value="1"/>
</dbReference>
<dbReference type="SUPFAM" id="SSF48371">
    <property type="entry name" value="ARM repeat"/>
    <property type="match status" value="1"/>
</dbReference>
<dbReference type="Pfam" id="PF00176">
    <property type="entry name" value="SNF2-rel_dom"/>
    <property type="match status" value="1"/>
</dbReference>
<dbReference type="InterPro" id="IPR038189">
    <property type="entry name" value="Cdc37_Hsp90-bd_sf"/>
</dbReference>
<dbReference type="PROSITE" id="PS51194">
    <property type="entry name" value="HELICASE_CTER"/>
    <property type="match status" value="1"/>
</dbReference>
<evidence type="ECO:0000259" key="19">
    <source>
        <dbReference type="PROSITE" id="PS51194"/>
    </source>
</evidence>
<dbReference type="Gene3D" id="3.40.50.10810">
    <property type="entry name" value="Tandem AAA-ATPase domain"/>
    <property type="match status" value="1"/>
</dbReference>
<dbReference type="EMBL" id="LUKN01003841">
    <property type="protein sequence ID" value="OAQ96866.1"/>
    <property type="molecule type" value="Genomic_DNA"/>
</dbReference>
<protein>
    <recommendedName>
        <fullName evidence="14">TATA-binding protein-associated factor mot1</fullName>
    </recommendedName>
    <alternativeName>
        <fullName evidence="16">Modifier of transcription 1</fullName>
    </alternativeName>
    <alternativeName>
        <fullName evidence="15">NCT transcriptional regulatory complex subunit mot1</fullName>
    </alternativeName>
</protein>
<evidence type="ECO:0000256" key="16">
    <source>
        <dbReference type="ARBA" id="ARBA00081329"/>
    </source>
</evidence>
<evidence type="ECO:0000256" key="1">
    <source>
        <dbReference type="ARBA" id="ARBA00004123"/>
    </source>
</evidence>
<keyword evidence="6" id="KW-0347">Helicase</keyword>
<dbReference type="InterPro" id="IPR049730">
    <property type="entry name" value="SNF2/RAD54-like_C"/>
</dbReference>
<dbReference type="PROSITE" id="PS51192">
    <property type="entry name" value="HELICASE_ATP_BIND_1"/>
    <property type="match status" value="1"/>
</dbReference>
<sequence length="2525" mass="280365">MASRLDRLVTILETGSTRLIRDTAVNQLADWQKQHPDELFNLLSRVVPYLRHKDWETRSTAAKAIGKIVENAPLYDPNEDDGDDVAHDPKKEEPASTENGHVKKEQDDDNVAGIANIDLKADDLFRLDAINVDSILEYGRELLRGGGLEYNLAAMDPADRLAHQRKTLPGRLGLLGRKVGDEELAPPEPAGVPPTPIEGPSNGGLHRSDSITQSQGEDSQLSSRQLNVLKRKRKREAMRASQGKSGFGDLSLRRSTTAGSEAMADDTTMADADSKKNGKMNEYFNLDRPAETDEDTKVVSEFKGPILPIKSELETDDDMEGAEWPYDRLCDFLKVDIFDPSWETRHGAAMALREVIRVHGSGAGRGPAKPRAENDAANKKWLDDLACRLCFVLMLDRFTDYSSDTSVAPIRETIGQTLGSVLKHVPADSVYDTYRILHSMVLQAGLKMERPVWAVCHGGMVGLRYVVAVRKDMLLQHNDMIDGVIAAVMKGLGDSDDDVRSVSAATLIPMAKEFVMMRPAALDGLTNIVWESLSNLGDDLSASTGRIMDLLATLCGFPEVLEAMKASADKDEERSFTLLVPRLYPFLRHTISSVRLAVLKALLTFANLADESCQGWLNGKILRLIFQNILVERDKETLNMSLELWTALVQNLAKKPDALADEFAPNIDALMELTLHPIGVSRYPIPMNATLFQKPSGGTYSMPATAQNAAGRLPSPEVTDRAPKRRRKSAKAEESAPANVGHDVDGHMMTGDVDLVGMDVLIRSRTSAAKAIGLIMSHVPSARLDDFDAILVPGLSSAFASTQVTACLVIDEYCKACKVEEDMTARYADHLQRILECDRPIFYRDLVIYMQRVRSQCQQLLYLFRDHGKVSPGKLPVLPVVVQGEAEAGPSAFSLQTADKCVAEDYDRLKKIMPPGQRLIANKQLADSQDVVQTAIQEAKTLKDGRDTRIKAAAACALVAMKQLPKKPSPLIKGIMDSVKTEENQILQSRASDTIARLVQLFAEKGRRGPADKVVANLVKFSCVEVAETPEFPVHAEKEDCILSMQKEEDRVDHADAAKWAREAKAARVTRRGAKEALEILAQIYGAAIFETVPSLRNYMEQPLVKAFSGELPDAAKDPEDTFGQEIVDALSVIRTMAPTLHKDLHTFILEMMPLVIKALHSELSVFRYMAAKCMATICSVMTVEGMTSLVEKVLPSINNPLDLHLRQGAIEAIYHLIAVMGDSILPYVIFLIVPVLGRMSDSDNEIRLLATTSFATLVKLVPLEAGIPDPPGLSQELLKGRDRERTFIAQLLDPKKVEPFSIPVAIKAELRSYQQEGVNWLHFLNKYHLHGILCDDMGLGKTLQTLCIVASDHHQRQEQFAKTQAPDVRRLPSLIVCPPTLSGHWQQEIKTYAPFLSVTAYVGPPAERKLLKSKLGDTDIVITSYDVCRNDSEVLEKHSWNYVVLDEGHLIKNPKAKISQAVKRLPSNHRLILTGTPIQNNVLELWSLFDFLMPGFLGTEKVFLDRFAKPIAASRFSKASSKEQEAGALAIEALHKQVLPFLLRRLKEEVLNDLPPKILQNYYCDLSDLQRKLFDDFNKKQGKKLQAEAGREDKESKQHIFQALQYMRKLCNSPAMVMKPGVPMFDETQKILSKQGTSIDDVTHAPKLGALRDLLVDCGIGGDDGDSNDPLYQPIKPHRALIFCQMKEMLDMVQNKVLKELLPTVSHLRLDGSIEANKRQDIVNKFNSDPSYDVLLLTTSVGGLGLNLTGADTVIFVEHDWNPQKDLQAMDRAHRIGQKKVVNVYRLITRGTLEEKILNLQRFKIDVASTVVNQQNAGLGTMDTDQILDLFNVGDTGPSLISDKPQNNLEGREEDMVDIETGDVLRQPGKKAWLDDLEDLWDDKQYEESFDLDGFMKTIILQPPIMPVDYSKWDALELSDDSDIEVHPNVDKKSFIRAKQAKIHQERQERKHRMEALKYEVALHQALLKRISALVAALRSRASEATATENPGQLAFQAVMESAGDQKDDKLPPVPEGLRVDPNQPKTYSAMMAGLLDQVNKAMEAKQPDDRYTAMLEEIGVHETQVRMLIKESSDELAKLEQVEGKKITSEGFHTGFDSSFVSKATGTGGDSTQVELLNPNYKPGESSSSASKEASSSKDDDDMEASPAARKFADIRPNDYSASLDYLVKHPQILTEKETDGLLLLAFDAALESKDERSKQCVHQALLLQYCRSLGRDGVGLFFKRITASGGNNAKEVFYKDVHDTHLRIRTRSREIVAERAKEPGIEQIQLQAVEPGTVIAISVPAADSEDPEMQEAREIYEHFSEEMRTALETGELDKVNKVLGNMSLEEAEEYVNMLGEANILSLEEQIIDGTTDEGKQKIKDIRAKAAAERAAEAAEAEEGPTGDPDLNLFAVTRKDVFLPLCQKAHDLDRVVPARRRSRSLFDARADALLDLFDLVPKGVHLARHGNRVHRAALVRLDGEDAVPRGRQPRVRDKRQRRLVALHGKGKVVAKRVGRLYRGQHALLLEAHREGGVAHKGDA</sequence>
<keyword evidence="4" id="KW-0547">Nucleotide-binding</keyword>
<dbReference type="SMART" id="SM01070">
    <property type="entry name" value="CDC37_M"/>
    <property type="match status" value="1"/>
</dbReference>
<proteinExistence type="inferred from homology"/>
<dbReference type="Proteomes" id="UP000243081">
    <property type="component" value="Unassembled WGS sequence"/>
</dbReference>
<dbReference type="FunFam" id="3.40.50.10810:FF:000009">
    <property type="entry name" value="B-TFIID TATA-box-binding protein-associated factor 1"/>
    <property type="match status" value="1"/>
</dbReference>
<feature type="non-terminal residue" evidence="20">
    <location>
        <position position="2525"/>
    </location>
</feature>
<evidence type="ECO:0000256" key="15">
    <source>
        <dbReference type="ARBA" id="ARBA00081280"/>
    </source>
</evidence>
<comment type="function">
    <text evidence="12">Regulates transcription in association with TATA binding protein (TBP). Removes TBP from the TATA box via its C-terminal ATPase activity. Both transcription activation and repression require its ATPase activity. Part of the NCT transcriptional regulatory complex that acts as a key regulator of ergosterol biosynthesis and the azole exporter cdr1B. The NCT complex binds the promoters of genes linked to azole susceptibility, and especially represses the expression of cdr1B transporter.</text>
</comment>
<dbReference type="CDD" id="cd18793">
    <property type="entry name" value="SF2_C_SNF"/>
    <property type="match status" value="1"/>
</dbReference>
<evidence type="ECO:0000256" key="14">
    <source>
        <dbReference type="ARBA" id="ARBA00073046"/>
    </source>
</evidence>
<name>A0A179I2B0_CORDF</name>
<evidence type="ECO:0000256" key="6">
    <source>
        <dbReference type="ARBA" id="ARBA00022806"/>
    </source>
</evidence>
<dbReference type="InterPro" id="IPR001650">
    <property type="entry name" value="Helicase_C-like"/>
</dbReference>
<dbReference type="InterPro" id="IPR016024">
    <property type="entry name" value="ARM-type_fold"/>
</dbReference>
<dbReference type="InterPro" id="IPR000330">
    <property type="entry name" value="SNF2_N"/>
</dbReference>
<feature type="compositionally biased region" description="Polar residues" evidence="17">
    <location>
        <begin position="210"/>
        <end position="226"/>
    </location>
</feature>
<dbReference type="InterPro" id="IPR014001">
    <property type="entry name" value="Helicase_ATP-bd"/>
</dbReference>
<evidence type="ECO:0000256" key="2">
    <source>
        <dbReference type="ARBA" id="ARBA00007025"/>
    </source>
</evidence>
<feature type="compositionally biased region" description="Basic and acidic residues" evidence="17">
    <location>
        <begin position="84"/>
        <end position="106"/>
    </location>
</feature>
<dbReference type="Gene3D" id="1.25.10.10">
    <property type="entry name" value="Leucine-rich Repeat Variant"/>
    <property type="match status" value="2"/>
</dbReference>
<dbReference type="Gene3D" id="3.40.50.300">
    <property type="entry name" value="P-loop containing nucleotide triphosphate hydrolases"/>
    <property type="match status" value="1"/>
</dbReference>
<keyword evidence="5" id="KW-0378">Hydrolase</keyword>
<dbReference type="InterPro" id="IPR027417">
    <property type="entry name" value="P-loop_NTPase"/>
</dbReference>
<dbReference type="GO" id="GO:0016887">
    <property type="term" value="F:ATP hydrolysis activity"/>
    <property type="evidence" value="ECO:0007669"/>
    <property type="project" value="InterPro"/>
</dbReference>
<dbReference type="OrthoDB" id="10252227at2759"/>
<dbReference type="SUPFAM" id="SSF52540">
    <property type="entry name" value="P-loop containing nucleoside triphosphate hydrolases"/>
    <property type="match status" value="2"/>
</dbReference>
<dbReference type="InterPro" id="IPR013855">
    <property type="entry name" value="Cdc37_N_dom"/>
</dbReference>
<evidence type="ECO:0000313" key="21">
    <source>
        <dbReference type="Proteomes" id="UP000243081"/>
    </source>
</evidence>
<keyword evidence="9" id="KW-0238">DNA-binding</keyword>
<dbReference type="InterPro" id="IPR013874">
    <property type="entry name" value="Cdc37_Hsp90-bd"/>
</dbReference>
<keyword evidence="21" id="KW-1185">Reference proteome</keyword>
<dbReference type="Pfam" id="PF12054">
    <property type="entry name" value="DUF3535"/>
    <property type="match status" value="1"/>
</dbReference>